<dbReference type="SUPFAM" id="SSF52980">
    <property type="entry name" value="Restriction endonuclease-like"/>
    <property type="match status" value="1"/>
</dbReference>
<proteinExistence type="predicted"/>
<reference evidence="2 3" key="1">
    <citation type="submission" date="2024-09" db="EMBL/GenBank/DDBJ databases">
        <authorList>
            <person name="Sun Q."/>
            <person name="Mori K."/>
        </authorList>
    </citation>
    <scope>NUCLEOTIDE SEQUENCE [LARGE SCALE GENOMIC DNA]</scope>
    <source>
        <strain evidence="2 3">TBRC 0563</strain>
    </source>
</reference>
<evidence type="ECO:0000259" key="1">
    <source>
        <dbReference type="PROSITE" id="PS51192"/>
    </source>
</evidence>
<evidence type="ECO:0000313" key="3">
    <source>
        <dbReference type="Proteomes" id="UP001589627"/>
    </source>
</evidence>
<dbReference type="Gene3D" id="3.40.50.300">
    <property type="entry name" value="P-loop containing nucleotide triphosphate hydrolases"/>
    <property type="match status" value="2"/>
</dbReference>
<dbReference type="PROSITE" id="PS51192">
    <property type="entry name" value="HELICASE_ATP_BIND_1"/>
    <property type="match status" value="1"/>
</dbReference>
<gene>
    <name evidence="2" type="ORF">ACFFNX_02975</name>
</gene>
<sequence length="680" mass="74944">MRLVDVIRGESFLEDSFIRWVLTAAASAGIASHVTGQHPVTVGDRRYRLDFLLAGSRLRVAVELDGFAYHSSRASFIYDRIRQNDLAGLGYVVLRFSYEAIRDDTSRCVAQLQTVLRSDPALASYLIADPIVAVPDDMMPNPLGLITAPRRPSAAPADYFDLVRQRLDMRPLRECQREAMIALANYYRRGGLNAACVLSVGAGKTALGVAAALAFTRRRVLIVTPGRVIRGTFATALDPDSAGNTLYTLPEGPLIPGCRPPRTVVLDSDDEPIRAVSRDTLLAADVIVTNFHSLGTGIEGGLLGKLGPDDIDLIVVDEAHIAAADSYQRLFAHFSLARRLLMSACFSRADGKRIEADVVYRYRLIDSIADGHAKHVRIRRFSPRVEQTEYELVWPDGTREQIVGKDALLEVMQDERKLARVTATSEEPIHRVMQIVRRSLDHQATALSPVRPRALFAAIGQRHAEQISRIANAHGIACATLHHSMSDSAIAATRARFEAESGNLQAIVQLRMLGQGYDLPPISVVVPVRPYGSFGEFYQFLGRGIRVIHHPALASRGEKQQLHVVHHGELGLDQHLETLRVENDMDPHPTDADDFGDAPTPDASVARTGSGAAVGRPNTVVLTEQGDIHQQFLHDINRVEARREEREMHAFAQRYAVYVASTPNPRPFEDFVAVIRATHG</sequence>
<dbReference type="SMART" id="SM00487">
    <property type="entry name" value="DEXDc"/>
    <property type="match status" value="1"/>
</dbReference>
<dbReference type="InterPro" id="IPR011335">
    <property type="entry name" value="Restrct_endonuc-II-like"/>
</dbReference>
<name>A0ABV5Y7Z3_9ACTN</name>
<dbReference type="InterPro" id="IPR006935">
    <property type="entry name" value="Helicase/UvrB_N"/>
</dbReference>
<organism evidence="2 3">
    <name type="scientific">Actinoallomurus acaciae</name>
    <dbReference type="NCBI Taxonomy" id="502577"/>
    <lineage>
        <taxon>Bacteria</taxon>
        <taxon>Bacillati</taxon>
        <taxon>Actinomycetota</taxon>
        <taxon>Actinomycetes</taxon>
        <taxon>Streptosporangiales</taxon>
        <taxon>Thermomonosporaceae</taxon>
        <taxon>Actinoallomurus</taxon>
    </lineage>
</organism>
<dbReference type="InterPro" id="IPR014001">
    <property type="entry name" value="Helicase_ATP-bd"/>
</dbReference>
<evidence type="ECO:0000313" key="2">
    <source>
        <dbReference type="EMBL" id="MFB9831147.1"/>
    </source>
</evidence>
<dbReference type="PANTHER" id="PTHR47396">
    <property type="entry name" value="TYPE I RESTRICTION ENZYME ECOKI R PROTEIN"/>
    <property type="match status" value="1"/>
</dbReference>
<accession>A0ABV5Y7Z3</accession>
<protein>
    <submittedName>
        <fullName evidence="2">DEAD/DEAH box helicase family protein</fullName>
    </submittedName>
</protein>
<dbReference type="Pfam" id="PF04480">
    <property type="entry name" value="DUF559"/>
    <property type="match status" value="1"/>
</dbReference>
<keyword evidence="2" id="KW-0378">Hydrolase</keyword>
<dbReference type="PANTHER" id="PTHR47396:SF1">
    <property type="entry name" value="ATP-DEPENDENT HELICASE IRC3-RELATED"/>
    <property type="match status" value="1"/>
</dbReference>
<dbReference type="EMBL" id="JBHLZP010000009">
    <property type="protein sequence ID" value="MFB9831147.1"/>
    <property type="molecule type" value="Genomic_DNA"/>
</dbReference>
<keyword evidence="2" id="KW-0547">Nucleotide-binding</keyword>
<comment type="caution">
    <text evidence="2">The sequence shown here is derived from an EMBL/GenBank/DDBJ whole genome shotgun (WGS) entry which is preliminary data.</text>
</comment>
<dbReference type="InterPro" id="IPR001650">
    <property type="entry name" value="Helicase_C-like"/>
</dbReference>
<dbReference type="GO" id="GO:0004386">
    <property type="term" value="F:helicase activity"/>
    <property type="evidence" value="ECO:0007669"/>
    <property type="project" value="UniProtKB-KW"/>
</dbReference>
<dbReference type="InterPro" id="IPR007569">
    <property type="entry name" value="DUF559"/>
</dbReference>
<dbReference type="InterPro" id="IPR027417">
    <property type="entry name" value="P-loop_NTPase"/>
</dbReference>
<keyword evidence="2" id="KW-0347">Helicase</keyword>
<dbReference type="RefSeq" id="WP_378194642.1">
    <property type="nucleotide sequence ID" value="NZ_JBHLZP010000009.1"/>
</dbReference>
<feature type="domain" description="Helicase ATP-binding" evidence="1">
    <location>
        <begin position="185"/>
        <end position="364"/>
    </location>
</feature>
<dbReference type="Proteomes" id="UP001589627">
    <property type="component" value="Unassembled WGS sequence"/>
</dbReference>
<dbReference type="Pfam" id="PF04851">
    <property type="entry name" value="ResIII"/>
    <property type="match status" value="1"/>
</dbReference>
<dbReference type="Pfam" id="PF00271">
    <property type="entry name" value="Helicase_C"/>
    <property type="match status" value="1"/>
</dbReference>
<keyword evidence="3" id="KW-1185">Reference proteome</keyword>
<keyword evidence="2" id="KW-0067">ATP-binding</keyword>
<dbReference type="Gene3D" id="3.40.960.10">
    <property type="entry name" value="VSR Endonuclease"/>
    <property type="match status" value="1"/>
</dbReference>
<dbReference type="InterPro" id="IPR050742">
    <property type="entry name" value="Helicase_Restrict-Modif_Enz"/>
</dbReference>
<dbReference type="SUPFAM" id="SSF52540">
    <property type="entry name" value="P-loop containing nucleoside triphosphate hydrolases"/>
    <property type="match status" value="1"/>
</dbReference>